<dbReference type="AlphaFoldDB" id="A0A370QJ08"/>
<comment type="caution">
    <text evidence="2">The sequence shown here is derived from an EMBL/GenBank/DDBJ whole genome shotgun (WGS) entry which is preliminary data.</text>
</comment>
<sequence length="106" mass="12336">MKEEKLKKIVERSEVKTDRYFVDKVMANIENDAIQPKKVKFWSPFQIAIGFVLVAIVSGFLVYNISTAFLLNGNIAIPLVWSIFLLLGLKHLLFVHRWKLYLKANR</sequence>
<evidence type="ECO:0000313" key="2">
    <source>
        <dbReference type="EMBL" id="RDK88325.1"/>
    </source>
</evidence>
<name>A0A370QJ08_9FLAO</name>
<keyword evidence="1" id="KW-0472">Membrane</keyword>
<dbReference type="RefSeq" id="WP_115122040.1">
    <property type="nucleotide sequence ID" value="NZ_QRAO01000001.1"/>
</dbReference>
<evidence type="ECO:0000256" key="1">
    <source>
        <dbReference type="SAM" id="Phobius"/>
    </source>
</evidence>
<protein>
    <submittedName>
        <fullName evidence="2">Uncharacterized protein</fullName>
    </submittedName>
</protein>
<reference evidence="2 3" key="1">
    <citation type="submission" date="2018-07" db="EMBL/GenBank/DDBJ databases">
        <title>Genomic Encyclopedia of Type Strains, Phase IV (KMG-IV): sequencing the most valuable type-strain genomes for metagenomic binning, comparative biology and taxonomic classification.</title>
        <authorList>
            <person name="Goeker M."/>
        </authorList>
    </citation>
    <scope>NUCLEOTIDE SEQUENCE [LARGE SCALE GENOMIC DNA]</scope>
    <source>
        <strain evidence="2 3">DSM 101478</strain>
    </source>
</reference>
<dbReference type="OrthoDB" id="1164928at2"/>
<keyword evidence="3" id="KW-1185">Reference proteome</keyword>
<feature type="transmembrane region" description="Helical" evidence="1">
    <location>
        <begin position="45"/>
        <end position="63"/>
    </location>
</feature>
<keyword evidence="1" id="KW-0812">Transmembrane</keyword>
<accession>A0A370QJ08</accession>
<evidence type="ECO:0000313" key="3">
    <source>
        <dbReference type="Proteomes" id="UP000255317"/>
    </source>
</evidence>
<dbReference type="Proteomes" id="UP000255317">
    <property type="component" value="Unassembled WGS sequence"/>
</dbReference>
<proteinExistence type="predicted"/>
<gene>
    <name evidence="2" type="ORF">C8D94_101195</name>
</gene>
<organism evidence="2 3">
    <name type="scientific">Marinirhabdus gelatinilytica</name>
    <dbReference type="NCBI Taxonomy" id="1703343"/>
    <lineage>
        <taxon>Bacteria</taxon>
        <taxon>Pseudomonadati</taxon>
        <taxon>Bacteroidota</taxon>
        <taxon>Flavobacteriia</taxon>
        <taxon>Flavobacteriales</taxon>
        <taxon>Flavobacteriaceae</taxon>
    </lineage>
</organism>
<feature type="transmembrane region" description="Helical" evidence="1">
    <location>
        <begin position="75"/>
        <end position="96"/>
    </location>
</feature>
<keyword evidence="1" id="KW-1133">Transmembrane helix</keyword>
<dbReference type="EMBL" id="QRAO01000001">
    <property type="protein sequence ID" value="RDK88325.1"/>
    <property type="molecule type" value="Genomic_DNA"/>
</dbReference>